<accession>A0ABV5YUH8</accession>
<evidence type="ECO:0000313" key="1">
    <source>
        <dbReference type="EMBL" id="MFB9838278.1"/>
    </source>
</evidence>
<organism evidence="1 2">
    <name type="scientific">Actinoallomurus acaciae</name>
    <dbReference type="NCBI Taxonomy" id="502577"/>
    <lineage>
        <taxon>Bacteria</taxon>
        <taxon>Bacillati</taxon>
        <taxon>Actinomycetota</taxon>
        <taxon>Actinomycetes</taxon>
        <taxon>Streptosporangiales</taxon>
        <taxon>Thermomonosporaceae</taxon>
        <taxon>Actinoallomurus</taxon>
    </lineage>
</organism>
<sequence length="74" mass="7484">RDGDVYRLSATAAGRGWSAWLPNDLATAKAGGRTAVTVYARHATGAAHLGTVKVTATSESDPAKKATTVCAVVG</sequence>
<comment type="caution">
    <text evidence="1">The sequence shown here is derived from an EMBL/GenBank/DDBJ whole genome shotgun (WGS) entry which is preliminary data.</text>
</comment>
<dbReference type="EMBL" id="JBHLZP010000490">
    <property type="protein sequence ID" value="MFB9838278.1"/>
    <property type="molecule type" value="Genomic_DNA"/>
</dbReference>
<protein>
    <submittedName>
        <fullName evidence="1">Peptidase M6</fullName>
    </submittedName>
</protein>
<evidence type="ECO:0000313" key="2">
    <source>
        <dbReference type="Proteomes" id="UP001589627"/>
    </source>
</evidence>
<keyword evidence="2" id="KW-1185">Reference proteome</keyword>
<gene>
    <name evidence="1" type="ORF">ACFFNX_39590</name>
</gene>
<feature type="non-terminal residue" evidence="1">
    <location>
        <position position="1"/>
    </location>
</feature>
<reference evidence="1 2" key="1">
    <citation type="submission" date="2024-09" db="EMBL/GenBank/DDBJ databases">
        <authorList>
            <person name="Sun Q."/>
            <person name="Mori K."/>
        </authorList>
    </citation>
    <scope>NUCLEOTIDE SEQUENCE [LARGE SCALE GENOMIC DNA]</scope>
    <source>
        <strain evidence="1 2">TBRC 0563</strain>
    </source>
</reference>
<name>A0ABV5YUH8_9ACTN</name>
<dbReference type="Proteomes" id="UP001589627">
    <property type="component" value="Unassembled WGS sequence"/>
</dbReference>
<proteinExistence type="predicted"/>